<accession>A0A7S3C1N5</accession>
<protein>
    <recommendedName>
        <fullName evidence="2">DH domain-containing protein</fullName>
    </recommendedName>
</protein>
<dbReference type="PANTHER" id="PTHR12673">
    <property type="entry name" value="FACIOGENITAL DYSPLASIA PROTEIN"/>
    <property type="match status" value="1"/>
</dbReference>
<gene>
    <name evidence="3" type="ORF">HERI1096_LOCUS39067</name>
</gene>
<organism evidence="3">
    <name type="scientific">Haptolina ericina</name>
    <dbReference type="NCBI Taxonomy" id="156174"/>
    <lineage>
        <taxon>Eukaryota</taxon>
        <taxon>Haptista</taxon>
        <taxon>Haptophyta</taxon>
        <taxon>Prymnesiophyceae</taxon>
        <taxon>Prymnesiales</taxon>
        <taxon>Prymnesiaceae</taxon>
        <taxon>Haptolina</taxon>
    </lineage>
</organism>
<dbReference type="SMART" id="SM00325">
    <property type="entry name" value="RhoGEF"/>
    <property type="match status" value="1"/>
</dbReference>
<feature type="compositionally biased region" description="Basic and acidic residues" evidence="1">
    <location>
        <begin position="367"/>
        <end position="378"/>
    </location>
</feature>
<name>A0A7S3C1N5_9EUKA</name>
<dbReference type="Gene3D" id="1.20.900.10">
    <property type="entry name" value="Dbl homology (DH) domain"/>
    <property type="match status" value="1"/>
</dbReference>
<feature type="domain" description="DH" evidence="2">
    <location>
        <begin position="1"/>
        <end position="178"/>
    </location>
</feature>
<reference evidence="3" key="1">
    <citation type="submission" date="2021-01" db="EMBL/GenBank/DDBJ databases">
        <authorList>
            <person name="Corre E."/>
            <person name="Pelletier E."/>
            <person name="Niang G."/>
            <person name="Scheremetjew M."/>
            <person name="Finn R."/>
            <person name="Kale V."/>
            <person name="Holt S."/>
            <person name="Cochrane G."/>
            <person name="Meng A."/>
            <person name="Brown T."/>
            <person name="Cohen L."/>
        </authorList>
    </citation>
    <scope>NUCLEOTIDE SEQUENCE</scope>
    <source>
        <strain evidence="3">CCMP281</strain>
    </source>
</reference>
<evidence type="ECO:0000313" key="3">
    <source>
        <dbReference type="EMBL" id="CAE0151666.1"/>
    </source>
</evidence>
<feature type="compositionally biased region" description="Polar residues" evidence="1">
    <location>
        <begin position="380"/>
        <end position="393"/>
    </location>
</feature>
<evidence type="ECO:0000259" key="2">
    <source>
        <dbReference type="PROSITE" id="PS50010"/>
    </source>
</evidence>
<dbReference type="AlphaFoldDB" id="A0A7S3C1N5"/>
<dbReference type="EMBL" id="HBHX01070699">
    <property type="protein sequence ID" value="CAE0151666.1"/>
    <property type="molecule type" value="Transcribed_RNA"/>
</dbReference>
<dbReference type="InterPro" id="IPR000219">
    <property type="entry name" value="DH_dom"/>
</dbReference>
<dbReference type="PROSITE" id="PS50010">
    <property type="entry name" value="DH_2"/>
    <property type="match status" value="1"/>
</dbReference>
<dbReference type="PANTHER" id="PTHR12673:SF159">
    <property type="entry name" value="LD03170P"/>
    <property type="match status" value="1"/>
</dbReference>
<dbReference type="GO" id="GO:0005737">
    <property type="term" value="C:cytoplasm"/>
    <property type="evidence" value="ECO:0007669"/>
    <property type="project" value="TreeGrafter"/>
</dbReference>
<dbReference type="GO" id="GO:0005085">
    <property type="term" value="F:guanyl-nucleotide exchange factor activity"/>
    <property type="evidence" value="ECO:0007669"/>
    <property type="project" value="InterPro"/>
</dbReference>
<dbReference type="InterPro" id="IPR035899">
    <property type="entry name" value="DBL_dom_sf"/>
</dbReference>
<proteinExistence type="predicted"/>
<dbReference type="InterPro" id="IPR051092">
    <property type="entry name" value="FYVE_RhoGEF_PH"/>
</dbReference>
<evidence type="ECO:0000256" key="1">
    <source>
        <dbReference type="SAM" id="MobiDB-lite"/>
    </source>
</evidence>
<dbReference type="SUPFAM" id="SSF48065">
    <property type="entry name" value="DBL homology domain (DH-domain)"/>
    <property type="match status" value="1"/>
</dbReference>
<sequence length="413" mass="44024">MEEIVRTERAYVADLSALGTVMAAGLPKGDPKGDPKVDELRAVVESLEQVHLELLHGIETSGGSLAAVASTFAELAPFLRMYSIFCAGYARTLAALTERRPPRATGSELRSSAALATAEAKAGQSVESLLIKPVQRLCKYPLFFSQLLADLPEDSPVRPQLEKVALLIQNVNTEVNGRVREAEAADRLLELHSQLGKRASLVEVGRRLLLELEVWLSPSRRGPSYRLALLSDSVLLASPRSPPITSATAYFRRSSARTLRIKSHAPLTSASLVPPPPPTHAGTAPLCNTLVLVLDCERYELFTRSTTAAQHALEVFSRALVSNAVASSAVGSGASTIESPTASSPASRGACALDSSVAATLQPSHTSKREGVQREGNDGRVQSPSSTALTKGNLQLPPMEHALEQNLTGFDVD</sequence>
<feature type="region of interest" description="Disordered" evidence="1">
    <location>
        <begin position="359"/>
        <end position="395"/>
    </location>
</feature>
<dbReference type="Pfam" id="PF00621">
    <property type="entry name" value="RhoGEF"/>
    <property type="match status" value="1"/>
</dbReference>